<dbReference type="SMART" id="SM00823">
    <property type="entry name" value="PKS_PP"/>
    <property type="match status" value="1"/>
</dbReference>
<dbReference type="SUPFAM" id="SSF47336">
    <property type="entry name" value="ACP-like"/>
    <property type="match status" value="1"/>
</dbReference>
<dbReference type="EMBL" id="SMKE01000190">
    <property type="protein sequence ID" value="TDB98806.1"/>
    <property type="molecule type" value="Genomic_DNA"/>
</dbReference>
<feature type="domain" description="Carrier" evidence="3">
    <location>
        <begin position="3"/>
        <end position="77"/>
    </location>
</feature>
<dbReference type="Proteomes" id="UP000295626">
    <property type="component" value="Unassembled WGS sequence"/>
</dbReference>
<organism evidence="4 5">
    <name type="scientific">Micromonospora fluostatini</name>
    <dbReference type="NCBI Taxonomy" id="1629071"/>
    <lineage>
        <taxon>Bacteria</taxon>
        <taxon>Bacillati</taxon>
        <taxon>Actinomycetota</taxon>
        <taxon>Actinomycetes</taxon>
        <taxon>Micromonosporales</taxon>
        <taxon>Micromonosporaceae</taxon>
        <taxon>Micromonospora</taxon>
    </lineage>
</organism>
<dbReference type="Gene3D" id="1.10.1200.10">
    <property type="entry name" value="ACP-like"/>
    <property type="match status" value="1"/>
</dbReference>
<keyword evidence="1" id="KW-0596">Phosphopantetheine</keyword>
<evidence type="ECO:0000313" key="4">
    <source>
        <dbReference type="EMBL" id="TDB98806.1"/>
    </source>
</evidence>
<evidence type="ECO:0000259" key="3">
    <source>
        <dbReference type="PROSITE" id="PS50075"/>
    </source>
</evidence>
<proteinExistence type="predicted"/>
<gene>
    <name evidence="4" type="ORF">E1091_07435</name>
</gene>
<name>A0ABY2DKU5_9ACTN</name>
<evidence type="ECO:0000313" key="5">
    <source>
        <dbReference type="Proteomes" id="UP000295626"/>
    </source>
</evidence>
<reference evidence="4 5" key="1">
    <citation type="submission" date="2019-02" db="EMBL/GenBank/DDBJ databases">
        <title>Draft genome sequences of novel Actinobacteria.</title>
        <authorList>
            <person name="Sahin N."/>
            <person name="Ay H."/>
            <person name="Saygin H."/>
        </authorList>
    </citation>
    <scope>NUCLEOTIDE SEQUENCE [LARGE SCALE GENOMIC DNA]</scope>
    <source>
        <strain evidence="4 5">JCM 30529</strain>
    </source>
</reference>
<dbReference type="Pfam" id="PF00550">
    <property type="entry name" value="PP-binding"/>
    <property type="match status" value="1"/>
</dbReference>
<keyword evidence="5" id="KW-1185">Reference proteome</keyword>
<comment type="caution">
    <text evidence="4">The sequence shown here is derived from an EMBL/GenBank/DDBJ whole genome shotgun (WGS) entry which is preliminary data.</text>
</comment>
<evidence type="ECO:0000256" key="1">
    <source>
        <dbReference type="ARBA" id="ARBA00022450"/>
    </source>
</evidence>
<dbReference type="PROSITE" id="PS50075">
    <property type="entry name" value="CARRIER"/>
    <property type="match status" value="1"/>
</dbReference>
<keyword evidence="2" id="KW-0597">Phosphoprotein</keyword>
<accession>A0ABY2DKU5</accession>
<evidence type="ECO:0000256" key="2">
    <source>
        <dbReference type="ARBA" id="ARBA00022553"/>
    </source>
</evidence>
<dbReference type="InterPro" id="IPR036736">
    <property type="entry name" value="ACP-like_sf"/>
</dbReference>
<dbReference type="InterPro" id="IPR009081">
    <property type="entry name" value="PP-bd_ACP"/>
</dbReference>
<protein>
    <submittedName>
        <fullName evidence="4">Acyl carrier protein</fullName>
    </submittedName>
</protein>
<dbReference type="InterPro" id="IPR020806">
    <property type="entry name" value="PKS_PP-bd"/>
</dbReference>
<sequence>MAEPTPRHLAEILAVCAQVLGRRTAAEDNFFEIGGDSMTAIDLFLRLEARLGVDLDVTVFFEARDFRELAARLDASGTPG</sequence>